<dbReference type="RefSeq" id="WP_141996437.1">
    <property type="nucleotide sequence ID" value="NZ_VFML01000001.1"/>
</dbReference>
<dbReference type="PANTHER" id="PTHR36531">
    <property type="entry name" value="CRISPR-ASSOCIATED EXONUCLEASE CAS4"/>
    <property type="match status" value="1"/>
</dbReference>
<feature type="domain" description="DUF83" evidence="14">
    <location>
        <begin position="18"/>
        <end position="194"/>
    </location>
</feature>
<evidence type="ECO:0000256" key="6">
    <source>
        <dbReference type="ARBA" id="ARBA00022723"/>
    </source>
</evidence>
<keyword evidence="6 13" id="KW-0479">Metal-binding</keyword>
<evidence type="ECO:0000256" key="10">
    <source>
        <dbReference type="ARBA" id="ARBA00023014"/>
    </source>
</evidence>
<dbReference type="EC" id="3.1.12.1" evidence="3 13"/>
<name>A0A542DET9_AMYCI</name>
<comment type="similarity">
    <text evidence="2 13">Belongs to the CRISPR-associated exonuclease Cas4 family.</text>
</comment>
<dbReference type="GO" id="GO:0004527">
    <property type="term" value="F:exonuclease activity"/>
    <property type="evidence" value="ECO:0007669"/>
    <property type="project" value="UniProtKB-KW"/>
</dbReference>
<keyword evidence="12 13" id="KW-0464">Manganese</keyword>
<accession>A0A542DET9</accession>
<dbReference type="OrthoDB" id="9781776at2"/>
<keyword evidence="11 13" id="KW-0051">Antiviral defense</keyword>
<protein>
    <recommendedName>
        <fullName evidence="4 13">CRISPR-associated exonuclease Cas4</fullName>
        <ecNumber evidence="3 13">3.1.12.1</ecNumber>
    </recommendedName>
</protein>
<dbReference type="NCBIfam" id="TIGR00372">
    <property type="entry name" value="cas4"/>
    <property type="match status" value="1"/>
</dbReference>
<evidence type="ECO:0000256" key="1">
    <source>
        <dbReference type="ARBA" id="ARBA00001966"/>
    </source>
</evidence>
<dbReference type="GO" id="GO:0051607">
    <property type="term" value="P:defense response to virus"/>
    <property type="evidence" value="ECO:0007669"/>
    <property type="project" value="UniProtKB-KW"/>
</dbReference>
<dbReference type="InterPro" id="IPR013343">
    <property type="entry name" value="CRISPR-assoc_prot_Cas4"/>
</dbReference>
<keyword evidence="7 13" id="KW-0378">Hydrolase</keyword>
<comment type="cofactor">
    <cofactor evidence="13">
        <name>iron-sulfur cluster</name>
        <dbReference type="ChEBI" id="CHEBI:30408"/>
    </cofactor>
</comment>
<sequence length="214" mass="23395">MDPGSNPPADEVRSIPLSLLEHYAYCPRQAALIGLESYFESNTDTVRGDLAHATVDRAGSSHDRLGQRVWHSLPVWSNVLGLHGICDAVHLDTDAGHPIPVEHKSGSYRPGGPADLQVAAQVLCLREMFGVPIPAGIVFSGRDRHRHNVLVDETLRREVLATTHAIRTLLDQHTLPPPVHDARCRRCSLSPGCLPDAPSATRARLCTPREPGDW</sequence>
<evidence type="ECO:0000256" key="13">
    <source>
        <dbReference type="RuleBase" id="RU365022"/>
    </source>
</evidence>
<dbReference type="Proteomes" id="UP000320876">
    <property type="component" value="Unassembled WGS sequence"/>
</dbReference>
<keyword evidence="16" id="KW-1185">Reference proteome</keyword>
<comment type="cofactor">
    <cofactor evidence="1">
        <name>[4Fe-4S] cluster</name>
        <dbReference type="ChEBI" id="CHEBI:49883"/>
    </cofactor>
</comment>
<dbReference type="InterPro" id="IPR022765">
    <property type="entry name" value="Dna2/Cas4_DUF83"/>
</dbReference>
<dbReference type="Gene3D" id="3.90.320.10">
    <property type="match status" value="1"/>
</dbReference>
<evidence type="ECO:0000256" key="2">
    <source>
        <dbReference type="ARBA" id="ARBA00009189"/>
    </source>
</evidence>
<comment type="function">
    <text evidence="13">CRISPR (clustered regularly interspaced short palindromic repeat) is an adaptive immune system that provides protection against mobile genetic elements (viruses, transposable elements and conjugative plasmids). CRISPR clusters contain sequences complementary to antecedent mobile elements and target invading nucleic acids. CRISPR clusters are transcribed and processed into CRISPR RNA (crRNA).</text>
</comment>
<evidence type="ECO:0000313" key="16">
    <source>
        <dbReference type="Proteomes" id="UP000320876"/>
    </source>
</evidence>
<comment type="cofactor">
    <cofactor evidence="13">
        <name>Mg(2+)</name>
        <dbReference type="ChEBI" id="CHEBI:18420"/>
    </cofactor>
    <cofactor evidence="13">
        <name>Mn(2+)</name>
        <dbReference type="ChEBI" id="CHEBI:29035"/>
    </cofactor>
    <text evidence="13">Mg(2+) or Mn(2+) required for ssDNA cleavage activity.</text>
</comment>
<dbReference type="PANTHER" id="PTHR36531:SF6">
    <property type="entry name" value="DNA REPLICATION ATP-DEPENDENT HELICASE_NUCLEASE DNA2"/>
    <property type="match status" value="1"/>
</dbReference>
<proteinExistence type="inferred from homology"/>
<reference evidence="15 16" key="1">
    <citation type="submission" date="2019-06" db="EMBL/GenBank/DDBJ databases">
        <title>Sequencing the genomes of 1000 actinobacteria strains.</title>
        <authorList>
            <person name="Klenk H.-P."/>
        </authorList>
    </citation>
    <scope>NUCLEOTIDE SEQUENCE [LARGE SCALE GENOMIC DNA]</scope>
    <source>
        <strain evidence="15 16">DSM 45679</strain>
    </source>
</reference>
<comment type="caution">
    <text evidence="15">The sequence shown here is derived from an EMBL/GenBank/DDBJ whole genome shotgun (WGS) entry which is preliminary data.</text>
</comment>
<keyword evidence="10 13" id="KW-0411">Iron-sulfur</keyword>
<evidence type="ECO:0000256" key="12">
    <source>
        <dbReference type="ARBA" id="ARBA00023211"/>
    </source>
</evidence>
<evidence type="ECO:0000256" key="4">
    <source>
        <dbReference type="ARBA" id="ARBA00020049"/>
    </source>
</evidence>
<evidence type="ECO:0000256" key="7">
    <source>
        <dbReference type="ARBA" id="ARBA00022801"/>
    </source>
</evidence>
<evidence type="ECO:0000256" key="8">
    <source>
        <dbReference type="ARBA" id="ARBA00022839"/>
    </source>
</evidence>
<dbReference type="AlphaFoldDB" id="A0A542DET9"/>
<evidence type="ECO:0000259" key="14">
    <source>
        <dbReference type="Pfam" id="PF01930"/>
    </source>
</evidence>
<dbReference type="GO" id="GO:0046872">
    <property type="term" value="F:metal ion binding"/>
    <property type="evidence" value="ECO:0007669"/>
    <property type="project" value="UniProtKB-KW"/>
</dbReference>
<evidence type="ECO:0000256" key="9">
    <source>
        <dbReference type="ARBA" id="ARBA00023004"/>
    </source>
</evidence>
<keyword evidence="5 13" id="KW-0540">Nuclease</keyword>
<dbReference type="Pfam" id="PF01930">
    <property type="entry name" value="Cas_Cas4"/>
    <property type="match status" value="1"/>
</dbReference>
<dbReference type="InterPro" id="IPR051827">
    <property type="entry name" value="Cas4_exonuclease"/>
</dbReference>
<organism evidence="15 16">
    <name type="scientific">Amycolatopsis cihanbeyliensis</name>
    <dbReference type="NCBI Taxonomy" id="1128664"/>
    <lineage>
        <taxon>Bacteria</taxon>
        <taxon>Bacillati</taxon>
        <taxon>Actinomycetota</taxon>
        <taxon>Actinomycetes</taxon>
        <taxon>Pseudonocardiales</taxon>
        <taxon>Pseudonocardiaceae</taxon>
        <taxon>Amycolatopsis</taxon>
    </lineage>
</organism>
<gene>
    <name evidence="15" type="ORF">FB471_1291</name>
</gene>
<evidence type="ECO:0000256" key="11">
    <source>
        <dbReference type="ARBA" id="ARBA00023118"/>
    </source>
</evidence>
<dbReference type="GO" id="GO:0051536">
    <property type="term" value="F:iron-sulfur cluster binding"/>
    <property type="evidence" value="ECO:0007669"/>
    <property type="project" value="UniProtKB-KW"/>
</dbReference>
<keyword evidence="8 13" id="KW-0269">Exonuclease</keyword>
<evidence type="ECO:0000256" key="5">
    <source>
        <dbReference type="ARBA" id="ARBA00022722"/>
    </source>
</evidence>
<dbReference type="EMBL" id="VFML01000001">
    <property type="protein sequence ID" value="TQJ01598.1"/>
    <property type="molecule type" value="Genomic_DNA"/>
</dbReference>
<keyword evidence="9 13" id="KW-0408">Iron</keyword>
<evidence type="ECO:0000256" key="3">
    <source>
        <dbReference type="ARBA" id="ARBA00012768"/>
    </source>
</evidence>
<evidence type="ECO:0000313" key="15">
    <source>
        <dbReference type="EMBL" id="TQJ01598.1"/>
    </source>
</evidence>
<dbReference type="InterPro" id="IPR011604">
    <property type="entry name" value="PDDEXK-like_dom_sf"/>
</dbReference>